<dbReference type="EMBL" id="CVRY01000007">
    <property type="protein sequence ID" value="CRL64970.1"/>
    <property type="molecule type" value="Genomic_DNA"/>
</dbReference>
<dbReference type="Proteomes" id="UP000619976">
    <property type="component" value="Unassembled WGS sequence"/>
</dbReference>
<reference evidence="3 5" key="3">
    <citation type="submission" date="2020-12" db="EMBL/GenBank/DDBJ databases">
        <title>Enhanced detection system for hospital associated transmission using whole genome sequencing surveillance.</title>
        <authorList>
            <person name="Harrison L.H."/>
            <person name="Van Tyne D."/>
            <person name="Marsh J.W."/>
            <person name="Griffith M.P."/>
            <person name="Snyder D.J."/>
            <person name="Cooper V.S."/>
            <person name="Mustapha M."/>
        </authorList>
    </citation>
    <scope>NUCLEOTIDE SEQUENCE [LARGE SCALE GENOMIC DNA]</scope>
    <source>
        <strain evidence="3 5">PR00195</strain>
    </source>
</reference>
<keyword evidence="5" id="KW-1185">Reference proteome</keyword>
<evidence type="ECO:0000313" key="4">
    <source>
        <dbReference type="Proteomes" id="UP000183920"/>
    </source>
</evidence>
<dbReference type="InterPro" id="IPR013216">
    <property type="entry name" value="Methyltransf_11"/>
</dbReference>
<sequence length="261" mass="30571">MTNKINNNQLLNDVTRYWNIRAESYSESNQQELLSEKQQKWRHLLLGHIKEGETLKVLDIGTGPGFFAILLALSGHDVTAIDATEGMLQEAKQNAQTHQVNIQFIRGDVHQLPFANEQFDLVVSRNVTWNLKAPQKAYSEWFRVLKPGGSLINFDANWYLHLFDENYWQGFVADRERSIEKQVEDHYVNTDTKEMERIARQLPLSQIKRPQWDINTLLEVGFSRYMIDTRIGDFVWNEEEKINYGSTPMFMIHAQKQRIND</sequence>
<evidence type="ECO:0000313" key="2">
    <source>
        <dbReference type="EMBL" id="CRL64970.1"/>
    </source>
</evidence>
<dbReference type="AlphaFoldDB" id="A0A0G4QGU8"/>
<gene>
    <name evidence="2" type="primary">bioC_2</name>
    <name evidence="2" type="ORF">BN1804_03268</name>
    <name evidence="3" type="ORF">JFQ69_11765</name>
</gene>
<reference evidence="4" key="1">
    <citation type="submission" date="2015-06" db="EMBL/GenBank/DDBJ databases">
        <authorList>
            <person name="Urmite Genomes"/>
        </authorList>
    </citation>
    <scope>NUCLEOTIDE SEQUENCE [LARGE SCALE GENOMIC DNA]</scope>
    <source>
        <strain evidence="4">CSUR P1867</strain>
    </source>
</reference>
<protein>
    <submittedName>
        <fullName evidence="3">Class I SAM-dependent methyltransferase</fullName>
    </submittedName>
    <submittedName>
        <fullName evidence="2">Malonyl-[acyl-carrier protein] O-methyltransferase</fullName>
    </submittedName>
</protein>
<dbReference type="InterPro" id="IPR029063">
    <property type="entry name" value="SAM-dependent_MTases_sf"/>
</dbReference>
<organism evidence="2 4">
    <name type="scientific">Proteus penneri</name>
    <dbReference type="NCBI Taxonomy" id="102862"/>
    <lineage>
        <taxon>Bacteria</taxon>
        <taxon>Pseudomonadati</taxon>
        <taxon>Pseudomonadota</taxon>
        <taxon>Gammaproteobacteria</taxon>
        <taxon>Enterobacterales</taxon>
        <taxon>Morganellaceae</taxon>
        <taxon>Proteus</taxon>
    </lineage>
</organism>
<dbReference type="Proteomes" id="UP000183920">
    <property type="component" value="Unassembled WGS sequence"/>
</dbReference>
<dbReference type="PANTHER" id="PTHR43591:SF24">
    <property type="entry name" value="2-METHOXY-6-POLYPRENYL-1,4-BENZOQUINOL METHYLASE, MITOCHONDRIAL"/>
    <property type="match status" value="1"/>
</dbReference>
<keyword evidence="2" id="KW-0489">Methyltransferase</keyword>
<dbReference type="PANTHER" id="PTHR43591">
    <property type="entry name" value="METHYLTRANSFERASE"/>
    <property type="match status" value="1"/>
</dbReference>
<dbReference type="SUPFAM" id="SSF53335">
    <property type="entry name" value="S-adenosyl-L-methionine-dependent methyltransferases"/>
    <property type="match status" value="1"/>
</dbReference>
<reference evidence="2" key="2">
    <citation type="submission" date="2015-06" db="EMBL/GenBank/DDBJ databases">
        <authorList>
            <person name="Urmite Genomes Urmite Genomes"/>
        </authorList>
    </citation>
    <scope>NUCLEOTIDE SEQUENCE [LARGE SCALE GENOMIC DNA]</scope>
    <source>
        <strain evidence="2">CSUR P1867</strain>
    </source>
</reference>
<keyword evidence="2" id="KW-0808">Transferase</keyword>
<dbReference type="Gene3D" id="3.40.50.150">
    <property type="entry name" value="Vaccinia Virus protein VP39"/>
    <property type="match status" value="1"/>
</dbReference>
<evidence type="ECO:0000313" key="3">
    <source>
        <dbReference type="EMBL" id="MBJ2118332.1"/>
    </source>
</evidence>
<dbReference type="RefSeq" id="WP_072064934.1">
    <property type="nucleotide sequence ID" value="NZ_CAXOKJ010000004.1"/>
</dbReference>
<dbReference type="GO" id="GO:0008757">
    <property type="term" value="F:S-adenosylmethionine-dependent methyltransferase activity"/>
    <property type="evidence" value="ECO:0007669"/>
    <property type="project" value="InterPro"/>
</dbReference>
<dbReference type="Pfam" id="PF08241">
    <property type="entry name" value="Methyltransf_11"/>
    <property type="match status" value="1"/>
</dbReference>
<evidence type="ECO:0000259" key="1">
    <source>
        <dbReference type="Pfam" id="PF08241"/>
    </source>
</evidence>
<dbReference type="CDD" id="cd02440">
    <property type="entry name" value="AdoMet_MTases"/>
    <property type="match status" value="1"/>
</dbReference>
<accession>A0A379ERE1</accession>
<feature type="domain" description="Methyltransferase type 11" evidence="1">
    <location>
        <begin position="58"/>
        <end position="152"/>
    </location>
</feature>
<dbReference type="GO" id="GO:0032259">
    <property type="term" value="P:methylation"/>
    <property type="evidence" value="ECO:0007669"/>
    <property type="project" value="UniProtKB-KW"/>
</dbReference>
<name>A0A0G4QGU8_9GAMM</name>
<accession>A0A0G4QGU8</accession>
<dbReference type="EMBL" id="JAEKCB010000005">
    <property type="protein sequence ID" value="MBJ2118332.1"/>
    <property type="molecule type" value="Genomic_DNA"/>
</dbReference>
<proteinExistence type="predicted"/>
<evidence type="ECO:0000313" key="5">
    <source>
        <dbReference type="Proteomes" id="UP000619976"/>
    </source>
</evidence>
<dbReference type="GeneID" id="76524574"/>